<dbReference type="PANTHER" id="PTHR43409">
    <property type="entry name" value="ANAEROBIC MAGNESIUM-PROTOPORPHYRIN IX MONOMETHYL ESTER CYCLASE-RELATED"/>
    <property type="match status" value="1"/>
</dbReference>
<dbReference type="Pfam" id="PF04055">
    <property type="entry name" value="Radical_SAM"/>
    <property type="match status" value="1"/>
</dbReference>
<dbReference type="GO" id="GO:0003824">
    <property type="term" value="F:catalytic activity"/>
    <property type="evidence" value="ECO:0007669"/>
    <property type="project" value="InterPro"/>
</dbReference>
<dbReference type="Gene3D" id="3.40.50.280">
    <property type="entry name" value="Cobalamin-binding domain"/>
    <property type="match status" value="1"/>
</dbReference>
<evidence type="ECO:0000256" key="3">
    <source>
        <dbReference type="ARBA" id="ARBA00022691"/>
    </source>
</evidence>
<keyword evidence="3" id="KW-0949">S-adenosyl-L-methionine</keyword>
<dbReference type="EMBL" id="LNQE01001736">
    <property type="protein sequence ID" value="KUG10842.1"/>
    <property type="molecule type" value="Genomic_DNA"/>
</dbReference>
<dbReference type="InterPro" id="IPR006638">
    <property type="entry name" value="Elp3/MiaA/NifB-like_rSAM"/>
</dbReference>
<evidence type="ECO:0000256" key="6">
    <source>
        <dbReference type="ARBA" id="ARBA00023014"/>
    </source>
</evidence>
<dbReference type="InterPro" id="IPR051198">
    <property type="entry name" value="BchE-like"/>
</dbReference>
<feature type="domain" description="Radical SAM core" evidence="7">
    <location>
        <begin position="131"/>
        <end position="359"/>
    </location>
</feature>
<keyword evidence="6" id="KW-0411">Iron-sulfur</keyword>
<dbReference type="PROSITE" id="PS51918">
    <property type="entry name" value="RADICAL_SAM"/>
    <property type="match status" value="1"/>
</dbReference>
<gene>
    <name evidence="8" type="ORF">ASZ90_016515</name>
</gene>
<dbReference type="InterPro" id="IPR023980">
    <property type="entry name" value="CHP04013_B12-bd/rSAM"/>
</dbReference>
<protein>
    <recommendedName>
        <fullName evidence="7">Radical SAM core domain-containing protein</fullName>
    </recommendedName>
</protein>
<organism evidence="8">
    <name type="scientific">hydrocarbon metagenome</name>
    <dbReference type="NCBI Taxonomy" id="938273"/>
    <lineage>
        <taxon>unclassified sequences</taxon>
        <taxon>metagenomes</taxon>
        <taxon>ecological metagenomes</taxon>
    </lineage>
</organism>
<dbReference type="SFLD" id="SFLDS00029">
    <property type="entry name" value="Radical_SAM"/>
    <property type="match status" value="1"/>
</dbReference>
<dbReference type="InterPro" id="IPR023404">
    <property type="entry name" value="rSAM_horseshoe"/>
</dbReference>
<comment type="cofactor">
    <cofactor evidence="1">
        <name>[4Fe-4S] cluster</name>
        <dbReference type="ChEBI" id="CHEBI:49883"/>
    </cofactor>
</comment>
<evidence type="ECO:0000256" key="2">
    <source>
        <dbReference type="ARBA" id="ARBA00022485"/>
    </source>
</evidence>
<accession>A0A0W8EQ68</accession>
<evidence type="ECO:0000256" key="5">
    <source>
        <dbReference type="ARBA" id="ARBA00023004"/>
    </source>
</evidence>
<evidence type="ECO:0000259" key="7">
    <source>
        <dbReference type="PROSITE" id="PS51918"/>
    </source>
</evidence>
<dbReference type="InterPro" id="IPR058240">
    <property type="entry name" value="rSAM_sf"/>
</dbReference>
<keyword evidence="2" id="KW-0004">4Fe-4S</keyword>
<evidence type="ECO:0000256" key="1">
    <source>
        <dbReference type="ARBA" id="ARBA00001966"/>
    </source>
</evidence>
<dbReference type="InterPro" id="IPR020612">
    <property type="entry name" value="Methylthiotransferase_CS"/>
</dbReference>
<dbReference type="SUPFAM" id="SSF102114">
    <property type="entry name" value="Radical SAM enzymes"/>
    <property type="match status" value="1"/>
</dbReference>
<reference evidence="8" key="1">
    <citation type="journal article" date="2015" name="Proc. Natl. Acad. Sci. U.S.A.">
        <title>Networks of energetic and metabolic interactions define dynamics in microbial communities.</title>
        <authorList>
            <person name="Embree M."/>
            <person name="Liu J.K."/>
            <person name="Al-Bassam M.M."/>
            <person name="Zengler K."/>
        </authorList>
    </citation>
    <scope>NUCLEOTIDE SEQUENCE</scope>
</reference>
<keyword evidence="4" id="KW-0479">Metal-binding</keyword>
<sequence length="372" mass="40766">MKVHWRSSHATRNTYAALSAACETQGFTLDPVTVPEKDVTCYSLNSRNVRQLTPEIADADCITIAGGPYATACFQEVARYADYVVVGEGEYTLPLLLAAIEEGTAHVPPGVATREGYRPAVSQVRLDAWPPFSQVKGYVEITRGCPFGCAYCQTPRIFGGAMRHRSIDQIARYASRFRDIRFVTPNALAYGSRGREPDLRKVRALLQSLSGTIYFGTFPSEVRPEFISREAMALITTYCANTSIQFGAQSGSDAVLERLGRGHTVADVILAMEESLDAGLVPIVDMIVGFPFETDEDQYATGDLIRTITRRGKVHCHRFMPLPGTPLARTQPRHLVPGLAHLLGSLALRGRVTGSWSEPKIAFCGLPSHDRA</sequence>
<dbReference type="PROSITE" id="PS01278">
    <property type="entry name" value="MTTASE_RADICAL"/>
    <property type="match status" value="1"/>
</dbReference>
<dbReference type="PANTHER" id="PTHR43409:SF17">
    <property type="entry name" value="METHYLTHIOTRANSFERASE MJ0865-RELATED"/>
    <property type="match status" value="1"/>
</dbReference>
<dbReference type="NCBIfam" id="TIGR04013">
    <property type="entry name" value="B12_SAM_MJ_1487"/>
    <property type="match status" value="1"/>
</dbReference>
<keyword evidence="5" id="KW-0408">Iron</keyword>
<comment type="caution">
    <text evidence="8">The sequence shown here is derived from an EMBL/GenBank/DDBJ whole genome shotgun (WGS) entry which is preliminary data.</text>
</comment>
<dbReference type="GO" id="GO:0051539">
    <property type="term" value="F:4 iron, 4 sulfur cluster binding"/>
    <property type="evidence" value="ECO:0007669"/>
    <property type="project" value="UniProtKB-KW"/>
</dbReference>
<dbReference type="SMART" id="SM00729">
    <property type="entry name" value="Elp3"/>
    <property type="match status" value="1"/>
</dbReference>
<dbReference type="SFLD" id="SFLDG01082">
    <property type="entry name" value="B12-binding_domain_containing"/>
    <property type="match status" value="1"/>
</dbReference>
<dbReference type="InterPro" id="IPR007197">
    <property type="entry name" value="rSAM"/>
</dbReference>
<dbReference type="Gene3D" id="3.80.30.20">
    <property type="entry name" value="tm_1862 like domain"/>
    <property type="match status" value="1"/>
</dbReference>
<dbReference type="CDD" id="cd01335">
    <property type="entry name" value="Radical_SAM"/>
    <property type="match status" value="1"/>
</dbReference>
<evidence type="ECO:0000313" key="8">
    <source>
        <dbReference type="EMBL" id="KUG10842.1"/>
    </source>
</evidence>
<dbReference type="GO" id="GO:0046872">
    <property type="term" value="F:metal ion binding"/>
    <property type="evidence" value="ECO:0007669"/>
    <property type="project" value="UniProtKB-KW"/>
</dbReference>
<proteinExistence type="predicted"/>
<name>A0A0W8EQ68_9ZZZZ</name>
<dbReference type="AlphaFoldDB" id="A0A0W8EQ68"/>
<evidence type="ECO:0000256" key="4">
    <source>
        <dbReference type="ARBA" id="ARBA00022723"/>
    </source>
</evidence>